<proteinExistence type="predicted"/>
<sequence length="129" mass="15252">MELQPKALYNLLRMNAEQDPSLKLQPWKIADYRAMNEETLFAELSALGFDLGRERFLEVAEQCDTPEQLTGYFVGEVDPEEEDRAYLLFFELWRRFVPERPSLSIFCDELDHHIRDFDRGEAINWNGFS</sequence>
<accession>X1A1N3</accession>
<reference evidence="1" key="1">
    <citation type="journal article" date="2014" name="Front. Microbiol.">
        <title>High frequency of phylogenetically diverse reductive dehalogenase-homologous genes in deep subseafloor sedimentary metagenomes.</title>
        <authorList>
            <person name="Kawai M."/>
            <person name="Futagami T."/>
            <person name="Toyoda A."/>
            <person name="Takaki Y."/>
            <person name="Nishi S."/>
            <person name="Hori S."/>
            <person name="Arai W."/>
            <person name="Tsubouchi T."/>
            <person name="Morono Y."/>
            <person name="Uchiyama I."/>
            <person name="Ito T."/>
            <person name="Fujiyama A."/>
            <person name="Inagaki F."/>
            <person name="Takami H."/>
        </authorList>
    </citation>
    <scope>NUCLEOTIDE SEQUENCE</scope>
    <source>
        <strain evidence="1">Expedition CK06-06</strain>
    </source>
</reference>
<dbReference type="EMBL" id="BART01009330">
    <property type="protein sequence ID" value="GAG66688.1"/>
    <property type="molecule type" value="Genomic_DNA"/>
</dbReference>
<comment type="caution">
    <text evidence="1">The sequence shown here is derived from an EMBL/GenBank/DDBJ whole genome shotgun (WGS) entry which is preliminary data.</text>
</comment>
<gene>
    <name evidence="1" type="ORF">S01H4_20709</name>
</gene>
<name>X1A1N3_9ZZZZ</name>
<dbReference type="AlphaFoldDB" id="X1A1N3"/>
<protein>
    <submittedName>
        <fullName evidence="1">Uncharacterized protein</fullName>
    </submittedName>
</protein>
<organism evidence="1">
    <name type="scientific">marine sediment metagenome</name>
    <dbReference type="NCBI Taxonomy" id="412755"/>
    <lineage>
        <taxon>unclassified sequences</taxon>
        <taxon>metagenomes</taxon>
        <taxon>ecological metagenomes</taxon>
    </lineage>
</organism>
<evidence type="ECO:0000313" key="1">
    <source>
        <dbReference type="EMBL" id="GAG66688.1"/>
    </source>
</evidence>
<feature type="non-terminal residue" evidence="1">
    <location>
        <position position="129"/>
    </location>
</feature>